<dbReference type="STRING" id="573413.Spirs_2430"/>
<dbReference type="EMBL" id="CP002116">
    <property type="protein sequence ID" value="ADK81544.1"/>
    <property type="molecule type" value="Genomic_DNA"/>
</dbReference>
<evidence type="ECO:0008006" key="4">
    <source>
        <dbReference type="Google" id="ProtNLM"/>
    </source>
</evidence>
<dbReference type="KEGG" id="ssm:Spirs_2430"/>
<sequence length="215" mass="24006">MHTRGFARLLAVFICTSVFMPMILSAQETQTPEETEQFVEPYGKGDQMFTMSGGLFIPLFIHFPYADELSDTETFESTGGHIFLGGLGSLGWSSFLTNRVFLGITLTGAFTQSVNENKEMILPLCLQAGYLFLAGSFEIPVSLEAGIAMNKYEDQTYFGPMLKPGASVYWVMNASWGFGLNFKYWWVPEIYFGSNSSSTSFGNFSEVSLSARYRF</sequence>
<dbReference type="Proteomes" id="UP000002318">
    <property type="component" value="Chromosome"/>
</dbReference>
<dbReference type="NCBIfam" id="NF047328">
    <property type="entry name" value="OMP_TP0733"/>
    <property type="match status" value="1"/>
</dbReference>
<dbReference type="AlphaFoldDB" id="E1R3B3"/>
<keyword evidence="3" id="KW-1185">Reference proteome</keyword>
<evidence type="ECO:0000313" key="3">
    <source>
        <dbReference type="Proteomes" id="UP000002318"/>
    </source>
</evidence>
<dbReference type="eggNOG" id="ENOG5034C2R">
    <property type="taxonomic scope" value="Bacteria"/>
</dbReference>
<dbReference type="OrthoDB" id="369649at2"/>
<protein>
    <recommendedName>
        <fullName evidence="4">Outer membrane protein beta-barrel domain-containing protein</fullName>
    </recommendedName>
</protein>
<proteinExistence type="predicted"/>
<organism evidence="2 3">
    <name type="scientific">Sediminispirochaeta smaragdinae (strain DSM 11293 / JCM 15392 / SEBR 4228)</name>
    <name type="common">Spirochaeta smaragdinae</name>
    <dbReference type="NCBI Taxonomy" id="573413"/>
    <lineage>
        <taxon>Bacteria</taxon>
        <taxon>Pseudomonadati</taxon>
        <taxon>Spirochaetota</taxon>
        <taxon>Spirochaetia</taxon>
        <taxon>Spirochaetales</taxon>
        <taxon>Spirochaetaceae</taxon>
        <taxon>Sediminispirochaeta</taxon>
    </lineage>
</organism>
<feature type="signal peptide" evidence="1">
    <location>
        <begin position="1"/>
        <end position="26"/>
    </location>
</feature>
<evidence type="ECO:0000256" key="1">
    <source>
        <dbReference type="SAM" id="SignalP"/>
    </source>
</evidence>
<keyword evidence="1" id="KW-0732">Signal</keyword>
<dbReference type="HOGENOM" id="CLU_097950_0_0_12"/>
<feature type="chain" id="PRO_5003150699" description="Outer membrane protein beta-barrel domain-containing protein" evidence="1">
    <location>
        <begin position="27"/>
        <end position="215"/>
    </location>
</feature>
<accession>E1R3B3</accession>
<gene>
    <name evidence="2" type="ordered locus">Spirs_2430</name>
</gene>
<dbReference type="RefSeq" id="WP_013255007.1">
    <property type="nucleotide sequence ID" value="NC_014364.1"/>
</dbReference>
<reference evidence="2 3" key="1">
    <citation type="journal article" date="2010" name="Stand. Genomic Sci.">
        <title>Complete genome sequence of Spirochaeta smaragdinae type strain (SEBR 4228).</title>
        <authorList>
            <person name="Mavromatis K."/>
            <person name="Yasawong M."/>
            <person name="Chertkov O."/>
            <person name="Lapidus A."/>
            <person name="Lucas S."/>
            <person name="Nolan M."/>
            <person name="Del Rio T.G."/>
            <person name="Tice H."/>
            <person name="Cheng J.F."/>
            <person name="Pitluck S."/>
            <person name="Liolios K."/>
            <person name="Ivanova N."/>
            <person name="Tapia R."/>
            <person name="Han C."/>
            <person name="Bruce D."/>
            <person name="Goodwin L."/>
            <person name="Pati A."/>
            <person name="Chen A."/>
            <person name="Palaniappan K."/>
            <person name="Land M."/>
            <person name="Hauser L."/>
            <person name="Chang Y.J."/>
            <person name="Jeffries C.D."/>
            <person name="Detter J.C."/>
            <person name="Rohde M."/>
            <person name="Brambilla E."/>
            <person name="Spring S."/>
            <person name="Goker M."/>
            <person name="Sikorski J."/>
            <person name="Woyke T."/>
            <person name="Bristow J."/>
            <person name="Eisen J.A."/>
            <person name="Markowitz V."/>
            <person name="Hugenholtz P."/>
            <person name="Klenk H.P."/>
            <person name="Kyrpides N.C."/>
        </authorList>
    </citation>
    <scope>NUCLEOTIDE SEQUENCE [LARGE SCALE GENOMIC DNA]</scope>
    <source>
        <strain evidence="3">DSM 11293 / JCM 15392 / SEBR 4228</strain>
    </source>
</reference>
<evidence type="ECO:0000313" key="2">
    <source>
        <dbReference type="EMBL" id="ADK81544.1"/>
    </source>
</evidence>
<name>E1R3B3_SEDSS</name>